<keyword evidence="1" id="KW-0472">Membrane</keyword>
<evidence type="ECO:0000256" key="1">
    <source>
        <dbReference type="SAM" id="Phobius"/>
    </source>
</evidence>
<evidence type="ECO:0000313" key="2">
    <source>
        <dbReference type="EMBL" id="KAJ6849946.1"/>
    </source>
</evidence>
<feature type="transmembrane region" description="Helical" evidence="1">
    <location>
        <begin position="21"/>
        <end position="40"/>
    </location>
</feature>
<reference evidence="2" key="1">
    <citation type="journal article" date="2023" name="GigaByte">
        <title>Genome assembly of the bearded iris, Iris pallida Lam.</title>
        <authorList>
            <person name="Bruccoleri R.E."/>
            <person name="Oakeley E.J."/>
            <person name="Faust A.M.E."/>
            <person name="Altorfer M."/>
            <person name="Dessus-Babus S."/>
            <person name="Burckhardt D."/>
            <person name="Oertli M."/>
            <person name="Naumann U."/>
            <person name="Petersen F."/>
            <person name="Wong J."/>
        </authorList>
    </citation>
    <scope>NUCLEOTIDE SEQUENCE</scope>
    <source>
        <strain evidence="2">GSM-AAB239-AS_SAM_17_03QT</strain>
    </source>
</reference>
<dbReference type="EMBL" id="JANAVB010003398">
    <property type="protein sequence ID" value="KAJ6849946.1"/>
    <property type="molecule type" value="Genomic_DNA"/>
</dbReference>
<sequence>MEQALVKRKHAYIFLKRFKGNYFVMIDLYMAINITTNMLIRYRTVYRCNHWNESDMFYARILCSCNYHIFLIDGIRLQHLKETFKYFKYTFLYTKLQACDLETK</sequence>
<keyword evidence="3" id="KW-1185">Reference proteome</keyword>
<dbReference type="AlphaFoldDB" id="A0AAX6I9L2"/>
<evidence type="ECO:0000313" key="3">
    <source>
        <dbReference type="Proteomes" id="UP001140949"/>
    </source>
</evidence>
<keyword evidence="1" id="KW-1133">Transmembrane helix</keyword>
<organism evidence="2 3">
    <name type="scientific">Iris pallida</name>
    <name type="common">Sweet iris</name>
    <dbReference type="NCBI Taxonomy" id="29817"/>
    <lineage>
        <taxon>Eukaryota</taxon>
        <taxon>Viridiplantae</taxon>
        <taxon>Streptophyta</taxon>
        <taxon>Embryophyta</taxon>
        <taxon>Tracheophyta</taxon>
        <taxon>Spermatophyta</taxon>
        <taxon>Magnoliopsida</taxon>
        <taxon>Liliopsida</taxon>
        <taxon>Asparagales</taxon>
        <taxon>Iridaceae</taxon>
        <taxon>Iridoideae</taxon>
        <taxon>Irideae</taxon>
        <taxon>Iris</taxon>
    </lineage>
</organism>
<accession>A0AAX6I9L2</accession>
<protein>
    <submittedName>
        <fullName evidence="2">Serine racemase</fullName>
    </submittedName>
</protein>
<proteinExistence type="predicted"/>
<gene>
    <name evidence="2" type="ORF">M6B38_268980</name>
</gene>
<name>A0AAX6I9L2_IRIPA</name>
<dbReference type="Proteomes" id="UP001140949">
    <property type="component" value="Unassembled WGS sequence"/>
</dbReference>
<reference evidence="2" key="2">
    <citation type="submission" date="2023-04" db="EMBL/GenBank/DDBJ databases">
        <authorList>
            <person name="Bruccoleri R.E."/>
            <person name="Oakeley E.J."/>
            <person name="Faust A.-M."/>
            <person name="Dessus-Babus S."/>
            <person name="Altorfer M."/>
            <person name="Burckhardt D."/>
            <person name="Oertli M."/>
            <person name="Naumann U."/>
            <person name="Petersen F."/>
            <person name="Wong J."/>
        </authorList>
    </citation>
    <scope>NUCLEOTIDE SEQUENCE</scope>
    <source>
        <strain evidence="2">GSM-AAB239-AS_SAM_17_03QT</strain>
        <tissue evidence="2">Leaf</tissue>
    </source>
</reference>
<keyword evidence="1" id="KW-0812">Transmembrane</keyword>
<comment type="caution">
    <text evidence="2">The sequence shown here is derived from an EMBL/GenBank/DDBJ whole genome shotgun (WGS) entry which is preliminary data.</text>
</comment>